<comment type="similarity">
    <text evidence="2">Belongs to the ZC3H14 family.</text>
</comment>
<feature type="domain" description="C3H1-type" evidence="12">
    <location>
        <begin position="789"/>
        <end position="814"/>
    </location>
</feature>
<sequence length="936" mass="107193">MDSLGTEVGQKMRSAVKAKLIELGTGGAAGYIDDELPDYVMIMVANKRSKQQMIGDLNLFLGSQTELFVTWLHEVLQKLQEVTLPANVVQKAKRKANEIENTTTSSTAKKEKKEKRKERRIKRSNSDKTTEDASSSANISDVVADHLLQKAKKTMEEESAIQVKGGKKENKDITDQFDIPTITEISAERGENRIPNQKELAELEELQKKIDQAKRQLKAIASDESEDEDFLNIKEDAEEFDDDINDKANKRNKAKSPIVFTSNQINESNDGPTSSQQTEKKSNKRVPITFNRTDDDDRTLESSRPKRPVHERLGLKSPRSKENVISLSTHRRSEKELYVPVFRRNEAERERDRERQRDRERERDRDLRDRGRSREQESERENSRGPPRVKDKDDSKQVVRQRIGSRVIVAPPKPEYEENESDDIDRPVNSVIKIKPRPPVSPSKQASKNLLLRAVAEAQKSTALVKPPKKDNSRSLSPNVNSRSQKLYSKSYRDRNRKALLKRAAKDNIVIEVNATTGTKRPSSRAQRDEDEYIPEPISDRGDSDTDFVYVPRAINSVNSDEEYEGIEREQAIQRSKTQFVVTLDDQSREKFVSKHKIRVVDKNINGLEIKRLDLNDDSTHSHHSTRSTVRRDAGRSKSSKSAKSNENYHHNYEKPKEVKKIIIKNDTEDEDSASPTKENRRKHSLSAERSTTPPLPKSAEKPNLKRKRSTVSPIKFDLNEESSKRRSKSGDRENGDRDIQDKEKERDRERHDENQQKISIKKTEKKYDNIPELLSSVPVEASTLLIKPKTKERCKYFPTCGKGDSCEFHHPTVPCKAFPNCKFADKCMFLHPKCKFDLTCNRVSCNFQHSVPVTQSAAPPLSSHVVPVQNYKSIIATPLPAICKYYPNCTNSVCNFYHPKLCRFGKNCMNKVECNFYHHDIPPIKDKFKWVASLG</sequence>
<keyword evidence="14" id="KW-1185">Reference proteome</keyword>
<evidence type="ECO:0000256" key="11">
    <source>
        <dbReference type="SAM" id="MobiDB-lite"/>
    </source>
</evidence>
<evidence type="ECO:0000256" key="2">
    <source>
        <dbReference type="ARBA" id="ARBA00008423"/>
    </source>
</evidence>
<proteinExistence type="inferred from homology"/>
<feature type="compositionally biased region" description="Polar residues" evidence="11">
    <location>
        <begin position="259"/>
        <end position="277"/>
    </location>
</feature>
<feature type="zinc finger region" description="C3H1-type" evidence="9">
    <location>
        <begin position="815"/>
        <end position="835"/>
    </location>
</feature>
<evidence type="ECO:0000313" key="13">
    <source>
        <dbReference type="EMBL" id="CAD7093328.1"/>
    </source>
</evidence>
<evidence type="ECO:0000256" key="4">
    <source>
        <dbReference type="ARBA" id="ARBA00022723"/>
    </source>
</evidence>
<gene>
    <name evidence="13" type="ORF">HERILL_LOCUS15614</name>
</gene>
<feature type="compositionally biased region" description="Basic and acidic residues" evidence="11">
    <location>
        <begin position="292"/>
        <end position="322"/>
    </location>
</feature>
<evidence type="ECO:0000256" key="7">
    <source>
        <dbReference type="ARBA" id="ARBA00022833"/>
    </source>
</evidence>
<dbReference type="FunCoup" id="A0A7R8V607">
    <property type="interactions" value="508"/>
</dbReference>
<feature type="compositionally biased region" description="Basic and acidic residues" evidence="11">
    <location>
        <begin position="345"/>
        <end position="397"/>
    </location>
</feature>
<keyword evidence="6 9" id="KW-0863">Zinc-finger</keyword>
<dbReference type="GO" id="GO:0043488">
    <property type="term" value="P:regulation of mRNA stability"/>
    <property type="evidence" value="ECO:0007669"/>
    <property type="project" value="InterPro"/>
</dbReference>
<dbReference type="PANTHER" id="PTHR14738:SF29">
    <property type="entry name" value="ZINC FINGER CCCH DOMAIN-CONTAINING PROTEIN 14"/>
    <property type="match status" value="1"/>
</dbReference>
<evidence type="ECO:0000256" key="5">
    <source>
        <dbReference type="ARBA" id="ARBA00022737"/>
    </source>
</evidence>
<dbReference type="GO" id="GO:0005634">
    <property type="term" value="C:nucleus"/>
    <property type="evidence" value="ECO:0007669"/>
    <property type="project" value="UniProtKB-SubCell"/>
</dbReference>
<feature type="domain" description="C3H1-type" evidence="12">
    <location>
        <begin position="889"/>
        <end position="923"/>
    </location>
</feature>
<dbReference type="Gene3D" id="4.10.1000.30">
    <property type="match status" value="2"/>
</dbReference>
<dbReference type="EMBL" id="LR899014">
    <property type="protein sequence ID" value="CAD7093328.1"/>
    <property type="molecule type" value="Genomic_DNA"/>
</dbReference>
<feature type="compositionally biased region" description="Polar residues" evidence="11">
    <location>
        <begin position="515"/>
        <end position="525"/>
    </location>
</feature>
<organism evidence="13 14">
    <name type="scientific">Hermetia illucens</name>
    <name type="common">Black soldier fly</name>
    <dbReference type="NCBI Taxonomy" id="343691"/>
    <lineage>
        <taxon>Eukaryota</taxon>
        <taxon>Metazoa</taxon>
        <taxon>Ecdysozoa</taxon>
        <taxon>Arthropoda</taxon>
        <taxon>Hexapoda</taxon>
        <taxon>Insecta</taxon>
        <taxon>Pterygota</taxon>
        <taxon>Neoptera</taxon>
        <taxon>Endopterygota</taxon>
        <taxon>Diptera</taxon>
        <taxon>Brachycera</taxon>
        <taxon>Stratiomyomorpha</taxon>
        <taxon>Stratiomyidae</taxon>
        <taxon>Hermetiinae</taxon>
        <taxon>Hermetia</taxon>
    </lineage>
</organism>
<dbReference type="Proteomes" id="UP000594454">
    <property type="component" value="Chromosome 6"/>
</dbReference>
<evidence type="ECO:0000256" key="6">
    <source>
        <dbReference type="ARBA" id="ARBA00022771"/>
    </source>
</evidence>
<dbReference type="GO" id="GO:0008270">
    <property type="term" value="F:zinc ion binding"/>
    <property type="evidence" value="ECO:0007669"/>
    <property type="project" value="UniProtKB-KW"/>
</dbReference>
<comment type="subcellular location">
    <subcellularLocation>
        <location evidence="1">Nucleus</location>
    </subcellularLocation>
</comment>
<keyword evidence="10" id="KW-0175">Coiled coil</keyword>
<evidence type="ECO:0000259" key="12">
    <source>
        <dbReference type="PROSITE" id="PS50103"/>
    </source>
</evidence>
<dbReference type="SMART" id="SM00356">
    <property type="entry name" value="ZnF_C3H1"/>
    <property type="match status" value="3"/>
</dbReference>
<evidence type="ECO:0000256" key="8">
    <source>
        <dbReference type="ARBA" id="ARBA00023242"/>
    </source>
</evidence>
<keyword evidence="5" id="KW-0677">Repeat</keyword>
<dbReference type="Pfam" id="PF14608">
    <property type="entry name" value="zf-CCCH_2"/>
    <property type="match status" value="4"/>
</dbReference>
<keyword evidence="4 9" id="KW-0479">Metal-binding</keyword>
<feature type="region of interest" description="Disordered" evidence="11">
    <location>
        <begin position="93"/>
        <end position="138"/>
    </location>
</feature>
<evidence type="ECO:0000256" key="9">
    <source>
        <dbReference type="PROSITE-ProRule" id="PRU00723"/>
    </source>
</evidence>
<feature type="compositionally biased region" description="Polar residues" evidence="11">
    <location>
        <begin position="474"/>
        <end position="488"/>
    </location>
</feature>
<evidence type="ECO:0000256" key="10">
    <source>
        <dbReference type="SAM" id="Coils"/>
    </source>
</evidence>
<keyword evidence="8" id="KW-0539">Nucleus</keyword>
<dbReference type="AlphaFoldDB" id="A0A7R8V607"/>
<evidence type="ECO:0000256" key="1">
    <source>
        <dbReference type="ARBA" id="ARBA00004123"/>
    </source>
</evidence>
<dbReference type="InterPro" id="IPR000571">
    <property type="entry name" value="Znf_CCCH"/>
</dbReference>
<feature type="zinc finger region" description="C3H1-type" evidence="9">
    <location>
        <begin position="889"/>
        <end position="923"/>
    </location>
</feature>
<protein>
    <recommendedName>
        <fullName evidence="3">Zinc finger CCCH domain-containing protein 14</fullName>
    </recommendedName>
</protein>
<dbReference type="InParanoid" id="A0A7R8V607"/>
<accession>A0A7R8V607</accession>
<feature type="compositionally biased region" description="Basic residues" evidence="11">
    <location>
        <begin position="110"/>
        <end position="123"/>
    </location>
</feature>
<feature type="region of interest" description="Disordered" evidence="11">
    <location>
        <begin position="345"/>
        <end position="446"/>
    </location>
</feature>
<feature type="zinc finger region" description="C3H1-type" evidence="9">
    <location>
        <begin position="789"/>
        <end position="814"/>
    </location>
</feature>
<dbReference type="OrthoDB" id="5589010at2759"/>
<dbReference type="PANTHER" id="PTHR14738">
    <property type="entry name" value="ZINC FINGER CCCH DOMAIN-CONTAINING PROTEIN 14"/>
    <property type="match status" value="1"/>
</dbReference>
<feature type="region of interest" description="Disordered" evidence="11">
    <location>
        <begin position="460"/>
        <end position="495"/>
    </location>
</feature>
<evidence type="ECO:0000256" key="3">
    <source>
        <dbReference type="ARBA" id="ARBA00015071"/>
    </source>
</evidence>
<feature type="compositionally biased region" description="Basic and acidic residues" evidence="11">
    <location>
        <begin position="718"/>
        <end position="764"/>
    </location>
</feature>
<dbReference type="GO" id="GO:0005737">
    <property type="term" value="C:cytoplasm"/>
    <property type="evidence" value="ECO:0007669"/>
    <property type="project" value="TreeGrafter"/>
</dbReference>
<reference evidence="13 14" key="1">
    <citation type="submission" date="2020-11" db="EMBL/GenBank/DDBJ databases">
        <authorList>
            <person name="Wallbank WR R."/>
            <person name="Pardo Diaz C."/>
            <person name="Kozak K."/>
            <person name="Martin S."/>
            <person name="Jiggins C."/>
            <person name="Moest M."/>
            <person name="Warren A I."/>
            <person name="Generalovic N T."/>
            <person name="Byers J.R.P. K."/>
            <person name="Montejo-Kovacevich G."/>
            <person name="Yen C E."/>
        </authorList>
    </citation>
    <scope>NUCLEOTIDE SEQUENCE [LARGE SCALE GENOMIC DNA]</scope>
</reference>
<feature type="region of interest" description="Disordered" evidence="11">
    <location>
        <begin position="242"/>
        <end position="332"/>
    </location>
</feature>
<name>A0A7R8V607_HERIL</name>
<feature type="compositionally biased region" description="Basic and acidic residues" evidence="11">
    <location>
        <begin position="647"/>
        <end position="667"/>
    </location>
</feature>
<dbReference type="InterPro" id="IPR040366">
    <property type="entry name" value="Nab2/ZC3H14"/>
</dbReference>
<evidence type="ECO:0000313" key="14">
    <source>
        <dbReference type="Proteomes" id="UP000594454"/>
    </source>
</evidence>
<feature type="domain" description="C3H1-type" evidence="12">
    <location>
        <begin position="815"/>
        <end position="835"/>
    </location>
</feature>
<keyword evidence="7 9" id="KW-0862">Zinc</keyword>
<feature type="coiled-coil region" evidence="10">
    <location>
        <begin position="196"/>
        <end position="223"/>
    </location>
</feature>
<feature type="region of interest" description="Disordered" evidence="11">
    <location>
        <begin position="515"/>
        <end position="546"/>
    </location>
</feature>
<dbReference type="PROSITE" id="PS50103">
    <property type="entry name" value="ZF_C3H1"/>
    <property type="match status" value="3"/>
</dbReference>
<dbReference type="OMA" id="FCEYYHP"/>
<dbReference type="GO" id="GO:0008143">
    <property type="term" value="F:poly(A) binding"/>
    <property type="evidence" value="ECO:0007669"/>
    <property type="project" value="InterPro"/>
</dbReference>
<feature type="region of interest" description="Disordered" evidence="11">
    <location>
        <begin position="617"/>
        <end position="764"/>
    </location>
</feature>